<dbReference type="KEGG" id="rmb:K529_016860"/>
<dbReference type="RefSeq" id="WP_005631524.1">
    <property type="nucleotide sequence ID" value="NZ_CP015231.1"/>
</dbReference>
<geneLocation type="plasmid" evidence="1 2">
    <name>unnamed1</name>
</geneLocation>
<proteinExistence type="predicted"/>
<evidence type="ECO:0000313" key="2">
    <source>
        <dbReference type="Proteomes" id="UP000013243"/>
    </source>
</evidence>
<protein>
    <submittedName>
        <fullName evidence="1">Uncharacterized protein</fullName>
    </submittedName>
</protein>
<sequence length="104" mass="12065">MIKDVCDPNAFPYITDLAKGAKFPNDGRWMFGQDERVVSAKQFKSQMHAMLVDELAKSEGLNRSQRRQLGRKASMTELIRKQIQLSLHFGLLPKFEWLLLPEWS</sequence>
<accession>A0A1B1A794</accession>
<reference evidence="1 2" key="1">
    <citation type="journal article" date="2016" name="ISME J.">
        <title>Global occurrence and heterogeneity of the Roseobacter-clade species Ruegeria mobilis.</title>
        <authorList>
            <person name="Sonnenschein E."/>
            <person name="Gram L."/>
        </authorList>
    </citation>
    <scope>NUCLEOTIDE SEQUENCE [LARGE SCALE GENOMIC DNA]</scope>
    <source>
        <strain evidence="1 2">F1926</strain>
        <plasmid evidence="1 2">unnamed1</plasmid>
    </source>
</reference>
<evidence type="ECO:0000313" key="1">
    <source>
        <dbReference type="EMBL" id="ANP42442.1"/>
    </source>
</evidence>
<dbReference type="EMBL" id="CP015231">
    <property type="protein sequence ID" value="ANP42442.1"/>
    <property type="molecule type" value="Genomic_DNA"/>
</dbReference>
<keyword evidence="1" id="KW-0614">Plasmid</keyword>
<organism evidence="1 2">
    <name type="scientific">Tritonibacter mobilis F1926</name>
    <dbReference type="NCBI Taxonomy" id="1265309"/>
    <lineage>
        <taxon>Bacteria</taxon>
        <taxon>Pseudomonadati</taxon>
        <taxon>Pseudomonadota</taxon>
        <taxon>Alphaproteobacteria</taxon>
        <taxon>Rhodobacterales</taxon>
        <taxon>Paracoccaceae</taxon>
        <taxon>Tritonibacter</taxon>
    </lineage>
</organism>
<dbReference type="GeneID" id="28251539"/>
<dbReference type="OrthoDB" id="7810325at2"/>
<dbReference type="AlphaFoldDB" id="A0A1B1A794"/>
<gene>
    <name evidence="1" type="ORF">K529_016860</name>
</gene>
<dbReference type="Proteomes" id="UP000013243">
    <property type="component" value="Plasmid unnamed1"/>
</dbReference>
<name>A0A1B1A794_9RHOB</name>